<dbReference type="InterPro" id="IPR013783">
    <property type="entry name" value="Ig-like_fold"/>
</dbReference>
<organism evidence="2 3">
    <name type="scientific">Pyxidicoccus fallax</name>
    <dbReference type="NCBI Taxonomy" id="394095"/>
    <lineage>
        <taxon>Bacteria</taxon>
        <taxon>Pseudomonadati</taxon>
        <taxon>Myxococcota</taxon>
        <taxon>Myxococcia</taxon>
        <taxon>Myxococcales</taxon>
        <taxon>Cystobacterineae</taxon>
        <taxon>Myxococcaceae</taxon>
        <taxon>Pyxidicoccus</taxon>
    </lineage>
</organism>
<dbReference type="Gene3D" id="2.60.40.10">
    <property type="entry name" value="Immunoglobulins"/>
    <property type="match status" value="1"/>
</dbReference>
<dbReference type="InterPro" id="IPR036116">
    <property type="entry name" value="FN3_sf"/>
</dbReference>
<keyword evidence="3" id="KW-1185">Reference proteome</keyword>
<accession>A0A848LP69</accession>
<dbReference type="AlphaFoldDB" id="A0A848LP69"/>
<gene>
    <name evidence="2" type="ORF">HG543_31300</name>
</gene>
<dbReference type="SUPFAM" id="SSF49265">
    <property type="entry name" value="Fibronectin type III"/>
    <property type="match status" value="1"/>
</dbReference>
<evidence type="ECO:0000259" key="1">
    <source>
        <dbReference type="PROSITE" id="PS50853"/>
    </source>
</evidence>
<dbReference type="RefSeq" id="WP_169348575.1">
    <property type="nucleotide sequence ID" value="NZ_JABBJJ010000178.1"/>
</dbReference>
<evidence type="ECO:0000313" key="3">
    <source>
        <dbReference type="Proteomes" id="UP000518300"/>
    </source>
</evidence>
<reference evidence="2 3" key="1">
    <citation type="submission" date="2020-04" db="EMBL/GenBank/DDBJ databases">
        <title>Draft genome of Pyxidicoccus fallax type strain.</title>
        <authorList>
            <person name="Whitworth D.E."/>
        </authorList>
    </citation>
    <scope>NUCLEOTIDE SEQUENCE [LARGE SCALE GENOMIC DNA]</scope>
    <source>
        <strain evidence="2 3">DSM 14698</strain>
    </source>
</reference>
<dbReference type="Proteomes" id="UP000518300">
    <property type="component" value="Unassembled WGS sequence"/>
</dbReference>
<name>A0A848LP69_9BACT</name>
<comment type="caution">
    <text evidence="2">The sequence shown here is derived from an EMBL/GenBank/DDBJ whole genome shotgun (WGS) entry which is preliminary data.</text>
</comment>
<feature type="domain" description="Fibronectin type-III" evidence="1">
    <location>
        <begin position="358"/>
        <end position="471"/>
    </location>
</feature>
<dbReference type="EMBL" id="JABBJJ010000178">
    <property type="protein sequence ID" value="NMO19324.1"/>
    <property type="molecule type" value="Genomic_DNA"/>
</dbReference>
<sequence>MGCSDDPEPGPNVPDNAVRVRRFTRHLTASGFEERPHDFAQAPVELFVVQGDNLVPVTGAPGKAGEYVFPDVPRETYYLKQYGGYIVTDSRDIDLSTHVLGRPDIAEVQASGMASVALDGLEAWDDVESDLQLVSEQVGFHATLFASAETGSTSLTQEEVFIAPDTGPSMVRFEAQKGDRAWVVQLNSRTLGTLPGGQTQRYTTAVRALQLPPFSYDGSQPLRLAGTLQPLTMNELALDWKVSRFAELASEVHPSATLRSSSFSLFPMAFGTEEGWVGYSGYLLALGRRAGEASDATGTLVYGNPYPSNWGVLAQASSSFGVTFDIPGQEPFTYTSTIVVSDRVASLSDGPIVPLMRPPRALTLDGTEAYSARTVAPGAHVLSWQPPAAGTPNLYVVTLRRIDDLGDSTRVAVPALTFYVPANLTSVRMPAGHLEPGKHYFVSVRAVHAPGYDIARKPFVLAEQVTESGANTMSGLLTVPAR</sequence>
<dbReference type="PROSITE" id="PS50853">
    <property type="entry name" value="FN3"/>
    <property type="match status" value="1"/>
</dbReference>
<dbReference type="InterPro" id="IPR003961">
    <property type="entry name" value="FN3_dom"/>
</dbReference>
<evidence type="ECO:0000313" key="2">
    <source>
        <dbReference type="EMBL" id="NMO19324.1"/>
    </source>
</evidence>
<proteinExistence type="predicted"/>
<dbReference type="CDD" id="cd00063">
    <property type="entry name" value="FN3"/>
    <property type="match status" value="1"/>
</dbReference>
<protein>
    <submittedName>
        <fullName evidence="2">Fibronectin type III domain-containing protein</fullName>
    </submittedName>
</protein>